<keyword evidence="2" id="KW-1185">Reference proteome</keyword>
<proteinExistence type="predicted"/>
<dbReference type="Proteomes" id="UP001458880">
    <property type="component" value="Unassembled WGS sequence"/>
</dbReference>
<name>A0AAW1MDL9_POPJA</name>
<comment type="caution">
    <text evidence="1">The sequence shown here is derived from an EMBL/GenBank/DDBJ whole genome shotgun (WGS) entry which is preliminary data.</text>
</comment>
<evidence type="ECO:0000313" key="1">
    <source>
        <dbReference type="EMBL" id="KAK9744236.1"/>
    </source>
</evidence>
<dbReference type="EMBL" id="JASPKY010000060">
    <property type="protein sequence ID" value="KAK9744236.1"/>
    <property type="molecule type" value="Genomic_DNA"/>
</dbReference>
<accession>A0AAW1MDL9</accession>
<gene>
    <name evidence="1" type="ORF">QE152_g7867</name>
</gene>
<protein>
    <submittedName>
        <fullName evidence="1">Uncharacterized protein</fullName>
    </submittedName>
</protein>
<organism evidence="1 2">
    <name type="scientific">Popillia japonica</name>
    <name type="common">Japanese beetle</name>
    <dbReference type="NCBI Taxonomy" id="7064"/>
    <lineage>
        <taxon>Eukaryota</taxon>
        <taxon>Metazoa</taxon>
        <taxon>Ecdysozoa</taxon>
        <taxon>Arthropoda</taxon>
        <taxon>Hexapoda</taxon>
        <taxon>Insecta</taxon>
        <taxon>Pterygota</taxon>
        <taxon>Neoptera</taxon>
        <taxon>Endopterygota</taxon>
        <taxon>Coleoptera</taxon>
        <taxon>Polyphaga</taxon>
        <taxon>Scarabaeiformia</taxon>
        <taxon>Scarabaeidae</taxon>
        <taxon>Rutelinae</taxon>
        <taxon>Popillia</taxon>
    </lineage>
</organism>
<evidence type="ECO:0000313" key="2">
    <source>
        <dbReference type="Proteomes" id="UP001458880"/>
    </source>
</evidence>
<sequence length="91" mass="10202">MHAEHLLNTVAATIGNSLRVCNLRHYRSGLRPVTALFKRSLICNYSLHGEQFSELLRVFMSLIASNGYHNGNCDGGDIDYRAIADAPRQRI</sequence>
<reference evidence="1 2" key="1">
    <citation type="journal article" date="2024" name="BMC Genomics">
        <title>De novo assembly and annotation of Popillia japonica's genome with initial clues to its potential as an invasive pest.</title>
        <authorList>
            <person name="Cucini C."/>
            <person name="Boschi S."/>
            <person name="Funari R."/>
            <person name="Cardaioli E."/>
            <person name="Iannotti N."/>
            <person name="Marturano G."/>
            <person name="Paoli F."/>
            <person name="Bruttini M."/>
            <person name="Carapelli A."/>
            <person name="Frati F."/>
            <person name="Nardi F."/>
        </authorList>
    </citation>
    <scope>NUCLEOTIDE SEQUENCE [LARGE SCALE GENOMIC DNA]</scope>
    <source>
        <strain evidence="1">DMR45628</strain>
    </source>
</reference>
<dbReference type="AlphaFoldDB" id="A0AAW1MDL9"/>